<accession>A0A815TNB5</accession>
<dbReference type="EMBL" id="CAJOBC010088675">
    <property type="protein sequence ID" value="CAF4371638.1"/>
    <property type="molecule type" value="Genomic_DNA"/>
</dbReference>
<dbReference type="Gene3D" id="3.40.50.300">
    <property type="entry name" value="P-loop containing nucleotide triphosphate hydrolases"/>
    <property type="match status" value="1"/>
</dbReference>
<keyword evidence="8" id="KW-1185">Reference proteome</keyword>
<dbReference type="InterPro" id="IPR027417">
    <property type="entry name" value="P-loop_NTPase"/>
</dbReference>
<dbReference type="GO" id="GO:0016787">
    <property type="term" value="F:hydrolase activity"/>
    <property type="evidence" value="ECO:0007669"/>
    <property type="project" value="UniProtKB-KW"/>
</dbReference>
<evidence type="ECO:0000256" key="2">
    <source>
        <dbReference type="ARBA" id="ARBA00022801"/>
    </source>
</evidence>
<keyword evidence="4" id="KW-0067">ATP-binding</keyword>
<dbReference type="PANTHER" id="PTHR18934">
    <property type="entry name" value="ATP-DEPENDENT RNA HELICASE"/>
    <property type="match status" value="1"/>
</dbReference>
<proteinExistence type="predicted"/>
<dbReference type="Proteomes" id="UP000681722">
    <property type="component" value="Unassembled WGS sequence"/>
</dbReference>
<protein>
    <recommendedName>
        <fullName evidence="5">Helicase ATP-binding domain-containing protein</fullName>
    </recommendedName>
</protein>
<sequence>GYDKIFVAQPRSSWCELLAHHVETKIANVASWIKSDKQSNANANVLYLTDNLLKDYILHNEAHLLRQKNLKNRIIFFIDEIHERSIDIDLCLALLARLLTNKSKTNTKVKIILSSATVDTNIIHLYRTLKELNFCEFTIPSLTTLYPIQIHKTDENVLNLVQRLYRILKPEEQILCFVKSEIDVSQSINCYQNYLRRLLMHCLYYQHNQQKN</sequence>
<dbReference type="GO" id="GO:0004386">
    <property type="term" value="F:helicase activity"/>
    <property type="evidence" value="ECO:0007669"/>
    <property type="project" value="UniProtKB-KW"/>
</dbReference>
<evidence type="ECO:0000259" key="5">
    <source>
        <dbReference type="PROSITE" id="PS51192"/>
    </source>
</evidence>
<dbReference type="AlphaFoldDB" id="A0A815TNB5"/>
<evidence type="ECO:0000313" key="7">
    <source>
        <dbReference type="EMBL" id="CAF4371638.1"/>
    </source>
</evidence>
<dbReference type="InterPro" id="IPR014001">
    <property type="entry name" value="Helicase_ATP-bd"/>
</dbReference>
<keyword evidence="1" id="KW-0547">Nucleotide-binding</keyword>
<evidence type="ECO:0000256" key="1">
    <source>
        <dbReference type="ARBA" id="ARBA00022741"/>
    </source>
</evidence>
<keyword evidence="2" id="KW-0378">Hydrolase</keyword>
<dbReference type="PROSITE" id="PS51192">
    <property type="entry name" value="HELICASE_ATP_BIND_1"/>
    <property type="match status" value="1"/>
</dbReference>
<evidence type="ECO:0000313" key="8">
    <source>
        <dbReference type="Proteomes" id="UP000663829"/>
    </source>
</evidence>
<dbReference type="OrthoDB" id="42344at2759"/>
<feature type="domain" description="Helicase ATP-binding" evidence="5">
    <location>
        <begin position="1"/>
        <end position="136"/>
    </location>
</feature>
<comment type="caution">
    <text evidence="6">The sequence shown here is derived from an EMBL/GenBank/DDBJ whole genome shotgun (WGS) entry which is preliminary data.</text>
</comment>
<dbReference type="GO" id="GO:0005524">
    <property type="term" value="F:ATP binding"/>
    <property type="evidence" value="ECO:0007669"/>
    <property type="project" value="UniProtKB-KW"/>
</dbReference>
<evidence type="ECO:0000313" key="6">
    <source>
        <dbReference type="EMBL" id="CAF1510885.1"/>
    </source>
</evidence>
<dbReference type="PANTHER" id="PTHR18934:SF99">
    <property type="entry name" value="ATP-DEPENDENT RNA HELICASE DHX37-RELATED"/>
    <property type="match status" value="1"/>
</dbReference>
<dbReference type="EMBL" id="CAJNOQ010023134">
    <property type="protein sequence ID" value="CAF1510885.1"/>
    <property type="molecule type" value="Genomic_DNA"/>
</dbReference>
<dbReference type="Proteomes" id="UP000663829">
    <property type="component" value="Unassembled WGS sequence"/>
</dbReference>
<keyword evidence="3" id="KW-0347">Helicase</keyword>
<evidence type="ECO:0000256" key="4">
    <source>
        <dbReference type="ARBA" id="ARBA00022840"/>
    </source>
</evidence>
<gene>
    <name evidence="6" type="ORF">GPM918_LOCUS37108</name>
    <name evidence="7" type="ORF">SRO942_LOCUS37867</name>
</gene>
<reference evidence="6" key="1">
    <citation type="submission" date="2021-02" db="EMBL/GenBank/DDBJ databases">
        <authorList>
            <person name="Nowell W R."/>
        </authorList>
    </citation>
    <scope>NUCLEOTIDE SEQUENCE</scope>
</reference>
<name>A0A815TNB5_9BILA</name>
<evidence type="ECO:0000256" key="3">
    <source>
        <dbReference type="ARBA" id="ARBA00022806"/>
    </source>
</evidence>
<organism evidence="6 8">
    <name type="scientific">Didymodactylos carnosus</name>
    <dbReference type="NCBI Taxonomy" id="1234261"/>
    <lineage>
        <taxon>Eukaryota</taxon>
        <taxon>Metazoa</taxon>
        <taxon>Spiralia</taxon>
        <taxon>Gnathifera</taxon>
        <taxon>Rotifera</taxon>
        <taxon>Eurotatoria</taxon>
        <taxon>Bdelloidea</taxon>
        <taxon>Philodinida</taxon>
        <taxon>Philodinidae</taxon>
        <taxon>Didymodactylos</taxon>
    </lineage>
</organism>
<dbReference type="GO" id="GO:0003723">
    <property type="term" value="F:RNA binding"/>
    <property type="evidence" value="ECO:0007669"/>
    <property type="project" value="TreeGrafter"/>
</dbReference>
<dbReference type="SUPFAM" id="SSF52540">
    <property type="entry name" value="P-loop containing nucleoside triphosphate hydrolases"/>
    <property type="match status" value="1"/>
</dbReference>
<feature type="non-terminal residue" evidence="6">
    <location>
        <position position="1"/>
    </location>
</feature>